<reference evidence="2 3" key="1">
    <citation type="submission" date="2019-12" db="EMBL/GenBank/DDBJ databases">
        <authorList>
            <person name="Riley H.L."/>
            <person name="Garlena R.A."/>
            <person name="Russell D.A."/>
            <person name="Pope W.H."/>
            <person name="Jacobs-Sera D."/>
            <person name="Hatfull G.F."/>
        </authorList>
    </citation>
    <scope>NUCLEOTIDE SEQUENCE [LARGE SCALE GENOMIC DNA]</scope>
</reference>
<keyword evidence="3" id="KW-1185">Reference proteome</keyword>
<name>A0A6B9LED8_9CAUD</name>
<dbReference type="GO" id="GO:0016787">
    <property type="term" value="F:hydrolase activity"/>
    <property type="evidence" value="ECO:0007669"/>
    <property type="project" value="UniProtKB-KW"/>
</dbReference>
<keyword evidence="2" id="KW-0378">Hydrolase</keyword>
<sequence length="51" mass="5914">MSDDWGPMPVTRYRGIDKPNPTLDEVLPREAIKRLQDAFADLRFPTTRGRL</sequence>
<dbReference type="Proteomes" id="UP000464282">
    <property type="component" value="Segment"/>
</dbReference>
<dbReference type="KEGG" id="vg:64946870"/>
<dbReference type="EMBL" id="MN813697">
    <property type="protein sequence ID" value="QHB38108.1"/>
    <property type="molecule type" value="Genomic_DNA"/>
</dbReference>
<dbReference type="GeneID" id="64946870"/>
<feature type="region of interest" description="Disordered" evidence="1">
    <location>
        <begin position="1"/>
        <end position="21"/>
    </location>
</feature>
<evidence type="ECO:0000313" key="3">
    <source>
        <dbReference type="Proteomes" id="UP000464282"/>
    </source>
</evidence>
<proteinExistence type="predicted"/>
<organism evidence="2 3">
    <name type="scientific">Mycobacterium phage Noelle</name>
    <dbReference type="NCBI Taxonomy" id="2572317"/>
    <lineage>
        <taxon>Viruses</taxon>
        <taxon>Duplodnaviria</taxon>
        <taxon>Heunggongvirae</taxon>
        <taxon>Uroviricota</taxon>
        <taxon>Caudoviricetes</taxon>
        <taxon>Backyardiganvirus</taxon>
        <taxon>Backyardiganvirus noelle</taxon>
    </lineage>
</organism>
<protein>
    <submittedName>
        <fullName evidence="2">Hydrolase</fullName>
    </submittedName>
</protein>
<accession>A0A6B9LED8</accession>
<evidence type="ECO:0000313" key="2">
    <source>
        <dbReference type="EMBL" id="QHB38108.1"/>
    </source>
</evidence>
<dbReference type="RefSeq" id="YP_010063072.1">
    <property type="nucleotide sequence ID" value="NC_054801.1"/>
</dbReference>
<gene>
    <name evidence="2" type="primary">81</name>
    <name evidence="2" type="ORF">SEA_NOELLE_81</name>
</gene>
<evidence type="ECO:0000256" key="1">
    <source>
        <dbReference type="SAM" id="MobiDB-lite"/>
    </source>
</evidence>